<evidence type="ECO:0000313" key="5">
    <source>
        <dbReference type="EMBL" id="AXX99561.1"/>
    </source>
</evidence>
<dbReference type="AlphaFoldDB" id="A0A347UL33"/>
<dbReference type="InterPro" id="IPR050065">
    <property type="entry name" value="GlmU-like"/>
</dbReference>
<evidence type="ECO:0000256" key="1">
    <source>
        <dbReference type="ARBA" id="ARBA00022679"/>
    </source>
</evidence>
<dbReference type="Proteomes" id="UP000261704">
    <property type="component" value="Chromosome"/>
</dbReference>
<dbReference type="SUPFAM" id="SSF53448">
    <property type="entry name" value="Nucleotide-diphospho-sugar transferases"/>
    <property type="match status" value="1"/>
</dbReference>
<keyword evidence="2" id="KW-0548">Nucleotidyltransferase</keyword>
<organism evidence="5 6">
    <name type="scientific">Profundibacter amoris</name>
    <dbReference type="NCBI Taxonomy" id="2171755"/>
    <lineage>
        <taxon>Bacteria</taxon>
        <taxon>Pseudomonadati</taxon>
        <taxon>Pseudomonadota</taxon>
        <taxon>Alphaproteobacteria</taxon>
        <taxon>Rhodobacterales</taxon>
        <taxon>Paracoccaceae</taxon>
        <taxon>Profundibacter</taxon>
    </lineage>
</organism>
<dbReference type="PANTHER" id="PTHR43584">
    <property type="entry name" value="NUCLEOTIDYL TRANSFERASE"/>
    <property type="match status" value="1"/>
</dbReference>
<reference evidence="5 6" key="1">
    <citation type="submission" date="2018-09" db="EMBL/GenBank/DDBJ databases">
        <title>Profundibacter amoris BAR1 gen. nov., sp. nov., a new member of the Roseobacter clade isolated at Lokis Castle Vent Field on the Arctic Mid-Oceanic Ridge.</title>
        <authorList>
            <person name="Le Moine Bauer S."/>
            <person name="Sjoeberg A.G."/>
            <person name="L'Haridon S."/>
            <person name="Stokke R."/>
            <person name="Roalkvam I."/>
            <person name="Steen I.H."/>
            <person name="Dahle H."/>
        </authorList>
    </citation>
    <scope>NUCLEOTIDE SEQUENCE [LARGE SCALE GENOMIC DNA]</scope>
    <source>
        <strain evidence="5 6">BAR1</strain>
    </source>
</reference>
<proteinExistence type="predicted"/>
<dbReference type="InterPro" id="IPR029044">
    <property type="entry name" value="Nucleotide-diphossugar_trans"/>
</dbReference>
<protein>
    <submittedName>
        <fullName evidence="5">Nucleotidyltransferase family protein</fullName>
    </submittedName>
</protein>
<evidence type="ECO:0000256" key="3">
    <source>
        <dbReference type="ARBA" id="ARBA00022842"/>
    </source>
</evidence>
<dbReference type="PANTHER" id="PTHR43584:SF8">
    <property type="entry name" value="N-ACETYLMURAMATE ALPHA-1-PHOSPHATE URIDYLYLTRANSFERASE"/>
    <property type="match status" value="1"/>
</dbReference>
<dbReference type="GO" id="GO:0016779">
    <property type="term" value="F:nucleotidyltransferase activity"/>
    <property type="evidence" value="ECO:0007669"/>
    <property type="project" value="UniProtKB-KW"/>
</dbReference>
<keyword evidence="1 5" id="KW-0808">Transferase</keyword>
<gene>
    <name evidence="5" type="ORF">BAR1_17465</name>
</gene>
<evidence type="ECO:0000256" key="2">
    <source>
        <dbReference type="ARBA" id="ARBA00022695"/>
    </source>
</evidence>
<accession>A0A347UL33</accession>
<dbReference type="RefSeq" id="WP_118944212.1">
    <property type="nucleotide sequence ID" value="NZ_CP032125.1"/>
</dbReference>
<dbReference type="OrthoDB" id="9788272at2"/>
<evidence type="ECO:0000259" key="4">
    <source>
        <dbReference type="Pfam" id="PF12804"/>
    </source>
</evidence>
<dbReference type="KEGG" id="pamo:BAR1_17465"/>
<sequence length="229" mass="24592">MRQTPNALMLFAAGFGTRMGALTANRPKPLIPVAGKPLIDHTLDIATEAGIGNIVVNTHYLPDMMQAHLGGCDITLSHEDEILETGGGLRHALPLLGPDPVFTLNTDAVWTGPNPLQTLAAAWDPDRMDALLLLIPLPQAKGHRGKGDFIPDENGTLTRGAGLVYSGAQIIKTNTLPAIPQTKFSLNLLWDEMIKSRRLFGIPHSGNWCDVGTPQGIEIAQTMIGTRDV</sequence>
<evidence type="ECO:0000313" key="6">
    <source>
        <dbReference type="Proteomes" id="UP000261704"/>
    </source>
</evidence>
<dbReference type="CDD" id="cd06422">
    <property type="entry name" value="NTP_transferase_like_1"/>
    <property type="match status" value="1"/>
</dbReference>
<keyword evidence="3" id="KW-0460">Magnesium</keyword>
<dbReference type="InterPro" id="IPR025877">
    <property type="entry name" value="MobA-like_NTP_Trfase"/>
</dbReference>
<dbReference type="EMBL" id="CP032125">
    <property type="protein sequence ID" value="AXX99561.1"/>
    <property type="molecule type" value="Genomic_DNA"/>
</dbReference>
<keyword evidence="6" id="KW-1185">Reference proteome</keyword>
<dbReference type="Gene3D" id="3.90.550.10">
    <property type="entry name" value="Spore Coat Polysaccharide Biosynthesis Protein SpsA, Chain A"/>
    <property type="match status" value="1"/>
</dbReference>
<feature type="domain" description="MobA-like NTP transferase" evidence="4">
    <location>
        <begin position="10"/>
        <end position="131"/>
    </location>
</feature>
<name>A0A347UL33_9RHOB</name>
<dbReference type="Pfam" id="PF12804">
    <property type="entry name" value="NTP_transf_3"/>
    <property type="match status" value="1"/>
</dbReference>